<keyword evidence="5" id="KW-1188">Viral release from host cell</keyword>
<dbReference type="Proteomes" id="UP000030219">
    <property type="component" value="Segment"/>
</dbReference>
<dbReference type="InterPro" id="IPR020991">
    <property type="entry name" value="Connector_podovirus"/>
</dbReference>
<evidence type="ECO:0000256" key="7">
    <source>
        <dbReference type="ARBA" id="ARBA00022950"/>
    </source>
</evidence>
<dbReference type="GO" id="GO:0044423">
    <property type="term" value="C:virion component"/>
    <property type="evidence" value="ECO:0007669"/>
    <property type="project" value="UniProtKB-KW"/>
</dbReference>
<reference evidence="11 12" key="1">
    <citation type="journal article" date="2015" name="PLoS ONE">
        <title>Investigation of a Large Collection of Pseudomonas aeruginosa Bacteriophages Collected from a Single Environmental Source in Abidjan, Cote d'Ivoire.</title>
        <authorList>
            <person name="Essoh C."/>
            <person name="Latino L."/>
            <person name="Midoux C."/>
            <person name="Blouin Y."/>
            <person name="Loukou G."/>
            <person name="Nguetta S.P."/>
            <person name="Lathro S."/>
            <person name="Cablanmian A."/>
            <person name="Kouassi A.K."/>
            <person name="Vergnaud G."/>
            <person name="Pourcel C."/>
        </authorList>
    </citation>
    <scope>NUCLEOTIDE SEQUENCE [LARGE SCALE GENOMIC DNA]</scope>
    <source>
        <strain evidence="11">PAO1_1-15pyo</strain>
    </source>
</reference>
<keyword evidence="8" id="KW-1171">Viral genome ejection through host cell envelope</keyword>
<dbReference type="GeneID" id="54991800"/>
<evidence type="ECO:0000256" key="2">
    <source>
        <dbReference type="ARBA" id="ARBA00004328"/>
    </source>
</evidence>
<comment type="function">
    <text evidence="1">Forms the portal vertex of the capsid. This portal plays critical roles in head assembly, genome packaging, neck/tail attachment, and genome ejection. The portal protein multimerizes as a single ring-shaped homododecamer arranged around a central channel.</text>
</comment>
<evidence type="ECO:0000256" key="1">
    <source>
        <dbReference type="ARBA" id="ARBA00003421"/>
    </source>
</evidence>
<evidence type="ECO:0000256" key="3">
    <source>
        <dbReference type="ARBA" id="ARBA00022470"/>
    </source>
</evidence>
<keyword evidence="9" id="KW-0231">Viral genome packaging</keyword>
<evidence type="ECO:0000256" key="8">
    <source>
        <dbReference type="ARBA" id="ARBA00023009"/>
    </source>
</evidence>
<gene>
    <name evidence="11" type="primary">ORF30</name>
</gene>
<evidence type="ECO:0000256" key="10">
    <source>
        <dbReference type="ARBA" id="ARBA00023296"/>
    </source>
</evidence>
<organism evidence="11 12">
    <name type="scientific">Pseudomonas phage vB_PaeP_PAO1_1-15pyo</name>
    <dbReference type="NCBI Taxonomy" id="1548908"/>
    <lineage>
        <taxon>Viruses</taxon>
        <taxon>Duplodnaviria</taxon>
        <taxon>Heunggongvirae</taxon>
        <taxon>Uroviricota</taxon>
        <taxon>Caudoviricetes</taxon>
        <taxon>Autographivirales</taxon>
        <taxon>Autoscriptoviridae</taxon>
        <taxon>Krylovirinae</taxon>
        <taxon>Phikmvvirus</taxon>
        <taxon>Phikmvvirus 15pyo</taxon>
    </lineage>
</organism>
<keyword evidence="7" id="KW-0118">Viral capsid assembly</keyword>
<name>A0A0A1IWX7_9CAUD</name>
<evidence type="ECO:0000256" key="9">
    <source>
        <dbReference type="ARBA" id="ARBA00023219"/>
    </source>
</evidence>
<dbReference type="KEGG" id="vg:54991800"/>
<proteinExistence type="predicted"/>
<keyword evidence="12" id="KW-1185">Reference proteome</keyword>
<evidence type="ECO:0000256" key="4">
    <source>
        <dbReference type="ARBA" id="ARBA00022595"/>
    </source>
</evidence>
<evidence type="ECO:0000313" key="11">
    <source>
        <dbReference type="EMBL" id="CEF89909.1"/>
    </source>
</evidence>
<keyword evidence="3" id="KW-1244">Viral short tail ejection system</keyword>
<comment type="subcellular location">
    <subcellularLocation>
        <location evidence="2">Virion</location>
    </subcellularLocation>
</comment>
<evidence type="ECO:0000313" key="12">
    <source>
        <dbReference type="Proteomes" id="UP000030219"/>
    </source>
</evidence>
<dbReference type="EMBL" id="LN610580">
    <property type="protein sequence ID" value="CEF89909.1"/>
    <property type="molecule type" value="Genomic_DNA"/>
</dbReference>
<dbReference type="RefSeq" id="YP_009801288.1">
    <property type="nucleotide sequence ID" value="NC_047967.1"/>
</dbReference>
<keyword evidence="4" id="KW-1162">Viral penetration into host cytoplasm</keyword>
<sequence length="515" mass="56816">MTRYAMKTTAAMLWEKLRDGSVEQRAIEFAKTTLPYLMVDPMSGSRGVVEHDFQSAGALLVNNLAAKLARSLFPTGIPFFRSELTDAIRREADSRDTDITEVTAALARVDRKATQRLFQNASLAVLTQVIKLLIVTGNALLYRDSDAATVVAWSLRSYAVRRDATGRWMDIVLKQRYKSKDLDEEYKQDLMRAGRNLSGSGSVDLYTHVQRKKGTAMEYAELYHEIDGVRVGKEGRWPIHLCPYIVPTWNLAPGEHYGRGHVEDYIGDFAKLSLLSEKLGLYELESLEVLNLVDEAKGAVVDDYQDAEMGDYVPGGAEAVRAYERGDYNKMAAIQQSLQAVVVRLNQAFMYGANQRDAERVTAEEVRITAEEAENTLGGTYSLLAENLQSPLAYVCLSEVDDALLQGLITKQHKPAIETGLPALSRSAAVQSMLNASQVIAGLAPIAQLDPRISLPKMMDTIWAAFSVDTSQFYKSADELQAEAEQQRQQAAQAQAAQETLLEGASDMTNALAGV</sequence>
<evidence type="ECO:0000256" key="5">
    <source>
        <dbReference type="ARBA" id="ARBA00022612"/>
    </source>
</evidence>
<dbReference type="GO" id="GO:0099002">
    <property type="term" value="P:symbiont genome ejection through host cell envelope, short tail mechanism"/>
    <property type="evidence" value="ECO:0007669"/>
    <property type="project" value="UniProtKB-KW"/>
</dbReference>
<dbReference type="Pfam" id="PF12236">
    <property type="entry name" value="Head-tail_con"/>
    <property type="match status" value="1"/>
</dbReference>
<accession>A0A0A1IWX7</accession>
<keyword evidence="6" id="KW-0946">Virion</keyword>
<protein>
    <submittedName>
        <fullName evidence="11">Putative head-tail connector protein</fullName>
    </submittedName>
</protein>
<keyword evidence="10" id="KW-1160">Virus entry into host cell</keyword>
<evidence type="ECO:0000256" key="6">
    <source>
        <dbReference type="ARBA" id="ARBA00022844"/>
    </source>
</evidence>